<proteinExistence type="inferred from homology"/>
<sequence length="401" mass="43574">MVKERETIEKAGRYGKFGGQYVPETLMTALNELEAAYDEAMEDAAFLAEVDYYLTDFVGRETPLYFAERLTKEAGGAKIYLKREDLNHTGAHKINNTIGQALLAVRMGKKKIVAETGAGQHGVATATVCALFDLECTIFMGKEDIRRQALNVFRMELLGAKVVSVDQGAGTLKDAVNEALRYWVTNVEDTHYILGSALGPHPFPKIVRDFQRVIGVETRRQIVEKENRLPDAVVACVGGGSNAIGMFHPFVEDEEVALYGVEAAGSGISTGLHSAAIADEKEGVLHGAYMYVLQDEDGLIQEAHSISAGLDYPAIGPEHSYLHDIGRVKYTSVTDEGSLEAVQLLSKKEGILPALESAHAVRFAVQLAGEMKKDEIVVICLSGRGDKDVQTIKDALGGEEQ</sequence>
<dbReference type="NCBIfam" id="TIGR00263">
    <property type="entry name" value="trpB"/>
    <property type="match status" value="1"/>
</dbReference>
<dbReference type="PIRSF" id="PIRSF001413">
    <property type="entry name" value="Trp_syn_beta"/>
    <property type="match status" value="1"/>
</dbReference>
<evidence type="ECO:0000256" key="2">
    <source>
        <dbReference type="ARBA" id="ARBA00002786"/>
    </source>
</evidence>
<evidence type="ECO:0000256" key="10">
    <source>
        <dbReference type="ARBA" id="ARBA00023239"/>
    </source>
</evidence>
<dbReference type="SUPFAM" id="SSF53686">
    <property type="entry name" value="Tryptophan synthase beta subunit-like PLP-dependent enzymes"/>
    <property type="match status" value="1"/>
</dbReference>
<evidence type="ECO:0000256" key="5">
    <source>
        <dbReference type="ARBA" id="ARBA00011270"/>
    </source>
</evidence>
<dbReference type="OrthoDB" id="9766131at2"/>
<dbReference type="Proteomes" id="UP000254519">
    <property type="component" value="Unassembled WGS sequence"/>
</dbReference>
<dbReference type="RefSeq" id="WP_115363833.1">
    <property type="nucleotide sequence ID" value="NZ_CP038012.1"/>
</dbReference>
<comment type="catalytic activity">
    <reaction evidence="11 12">
        <text>(1S,2R)-1-C-(indol-3-yl)glycerol 3-phosphate + L-serine = D-glyceraldehyde 3-phosphate + L-tryptophan + H2O</text>
        <dbReference type="Rhea" id="RHEA:10532"/>
        <dbReference type="ChEBI" id="CHEBI:15377"/>
        <dbReference type="ChEBI" id="CHEBI:33384"/>
        <dbReference type="ChEBI" id="CHEBI:57912"/>
        <dbReference type="ChEBI" id="CHEBI:58866"/>
        <dbReference type="ChEBI" id="CHEBI:59776"/>
        <dbReference type="EC" id="4.2.1.20"/>
    </reaction>
</comment>
<dbReference type="Pfam" id="PF00291">
    <property type="entry name" value="PALP"/>
    <property type="match status" value="1"/>
</dbReference>
<dbReference type="PANTHER" id="PTHR48077:SF3">
    <property type="entry name" value="TRYPTOPHAN SYNTHASE"/>
    <property type="match status" value="1"/>
</dbReference>
<keyword evidence="8 12" id="KW-0663">Pyridoxal phosphate</keyword>
<dbReference type="FunFam" id="3.40.50.1100:FF:000004">
    <property type="entry name" value="Tryptophan synthase beta chain"/>
    <property type="match status" value="1"/>
</dbReference>
<dbReference type="PROSITE" id="PS00168">
    <property type="entry name" value="TRP_SYNTHASE_BETA"/>
    <property type="match status" value="1"/>
</dbReference>
<gene>
    <name evidence="12 14" type="primary">trpB</name>
    <name evidence="14" type="ORF">NCTC4822_03266</name>
</gene>
<comment type="similarity">
    <text evidence="4 12">Belongs to the TrpB family.</text>
</comment>
<comment type="function">
    <text evidence="2 12">The beta subunit is responsible for the synthesis of L-tryptophan from indole and L-serine.</text>
</comment>
<dbReference type="HAMAP" id="MF_00133">
    <property type="entry name" value="Trp_synth_beta"/>
    <property type="match status" value="1"/>
</dbReference>
<dbReference type="PANTHER" id="PTHR48077">
    <property type="entry name" value="TRYPTOPHAN SYNTHASE-RELATED"/>
    <property type="match status" value="1"/>
</dbReference>
<dbReference type="InterPro" id="IPR023026">
    <property type="entry name" value="Trp_synth_beta/beta-like"/>
</dbReference>
<dbReference type="FunFam" id="3.40.50.1100:FF:000001">
    <property type="entry name" value="Tryptophan synthase beta chain"/>
    <property type="match status" value="1"/>
</dbReference>
<dbReference type="InterPro" id="IPR036052">
    <property type="entry name" value="TrpB-like_PALP_sf"/>
</dbReference>
<protein>
    <recommendedName>
        <fullName evidence="12">Tryptophan synthase beta chain</fullName>
        <ecNumber evidence="12">4.2.1.20</ecNumber>
    </recommendedName>
</protein>
<name>A0A380CJS0_SPOPA</name>
<dbReference type="CDD" id="cd06446">
    <property type="entry name" value="Trp-synth_B"/>
    <property type="match status" value="1"/>
</dbReference>
<evidence type="ECO:0000259" key="13">
    <source>
        <dbReference type="Pfam" id="PF00291"/>
    </source>
</evidence>
<keyword evidence="7 12" id="KW-0822">Tryptophan biosynthesis</keyword>
<evidence type="ECO:0000256" key="12">
    <source>
        <dbReference type="HAMAP-Rule" id="MF_00133"/>
    </source>
</evidence>
<dbReference type="EC" id="4.2.1.20" evidence="12"/>
<evidence type="ECO:0000256" key="7">
    <source>
        <dbReference type="ARBA" id="ARBA00022822"/>
    </source>
</evidence>
<dbReference type="InterPro" id="IPR006653">
    <property type="entry name" value="Trp_synth_b_CS"/>
</dbReference>
<dbReference type="InterPro" id="IPR001926">
    <property type="entry name" value="TrpB-like_PALP"/>
</dbReference>
<dbReference type="Gene3D" id="3.40.50.1100">
    <property type="match status" value="2"/>
</dbReference>
<keyword evidence="15" id="KW-1185">Reference proteome</keyword>
<dbReference type="InterPro" id="IPR006654">
    <property type="entry name" value="Trp_synth_beta"/>
</dbReference>
<dbReference type="EMBL" id="UGYZ01000002">
    <property type="protein sequence ID" value="SUJ21969.1"/>
    <property type="molecule type" value="Genomic_DNA"/>
</dbReference>
<keyword evidence="9 12" id="KW-0057">Aromatic amino acid biosynthesis</keyword>
<organism evidence="14 15">
    <name type="scientific">Sporosarcina pasteurii</name>
    <name type="common">Bacillus pasteurii</name>
    <dbReference type="NCBI Taxonomy" id="1474"/>
    <lineage>
        <taxon>Bacteria</taxon>
        <taxon>Bacillati</taxon>
        <taxon>Bacillota</taxon>
        <taxon>Bacilli</taxon>
        <taxon>Bacillales</taxon>
        <taxon>Caryophanaceae</taxon>
        <taxon>Sporosarcina</taxon>
    </lineage>
</organism>
<feature type="modified residue" description="N6-(pyridoxal phosphate)lysine" evidence="12">
    <location>
        <position position="93"/>
    </location>
</feature>
<evidence type="ECO:0000256" key="3">
    <source>
        <dbReference type="ARBA" id="ARBA00004733"/>
    </source>
</evidence>
<reference evidence="14 15" key="1">
    <citation type="submission" date="2018-06" db="EMBL/GenBank/DDBJ databases">
        <authorList>
            <consortium name="Pathogen Informatics"/>
            <person name="Doyle S."/>
        </authorList>
    </citation>
    <scope>NUCLEOTIDE SEQUENCE [LARGE SCALE GENOMIC DNA]</scope>
    <source>
        <strain evidence="15">ATCC 11859 / DSM 33 / NCIB 8841 / NCTC 4822</strain>
    </source>
</reference>
<evidence type="ECO:0000313" key="15">
    <source>
        <dbReference type="Proteomes" id="UP000254519"/>
    </source>
</evidence>
<keyword evidence="10 12" id="KW-0456">Lyase</keyword>
<evidence type="ECO:0000256" key="11">
    <source>
        <dbReference type="ARBA" id="ARBA00049047"/>
    </source>
</evidence>
<evidence type="ECO:0000256" key="1">
    <source>
        <dbReference type="ARBA" id="ARBA00001933"/>
    </source>
</evidence>
<comment type="pathway">
    <text evidence="3 12">Amino-acid biosynthesis; L-tryptophan biosynthesis; L-tryptophan from chorismate: step 5/5.</text>
</comment>
<comment type="cofactor">
    <cofactor evidence="1 12">
        <name>pyridoxal 5'-phosphate</name>
        <dbReference type="ChEBI" id="CHEBI:597326"/>
    </cofactor>
</comment>
<evidence type="ECO:0000313" key="14">
    <source>
        <dbReference type="EMBL" id="SUJ21969.1"/>
    </source>
</evidence>
<dbReference type="GO" id="GO:0004834">
    <property type="term" value="F:tryptophan synthase activity"/>
    <property type="evidence" value="ECO:0007669"/>
    <property type="project" value="UniProtKB-UniRule"/>
</dbReference>
<comment type="subunit">
    <text evidence="5 12">Tetramer of two alpha and two beta chains.</text>
</comment>
<keyword evidence="6 12" id="KW-0028">Amino-acid biosynthesis</keyword>
<evidence type="ECO:0000256" key="6">
    <source>
        <dbReference type="ARBA" id="ARBA00022605"/>
    </source>
</evidence>
<feature type="domain" description="Tryptophan synthase beta chain-like PALP" evidence="13">
    <location>
        <begin position="59"/>
        <end position="383"/>
    </location>
</feature>
<dbReference type="GO" id="GO:0005737">
    <property type="term" value="C:cytoplasm"/>
    <property type="evidence" value="ECO:0007669"/>
    <property type="project" value="TreeGrafter"/>
</dbReference>
<dbReference type="AlphaFoldDB" id="A0A380CJS0"/>
<dbReference type="UniPathway" id="UPA00035">
    <property type="reaction ID" value="UER00044"/>
</dbReference>
<evidence type="ECO:0000256" key="9">
    <source>
        <dbReference type="ARBA" id="ARBA00023141"/>
    </source>
</evidence>
<accession>A0A380CJS0</accession>
<evidence type="ECO:0000256" key="8">
    <source>
        <dbReference type="ARBA" id="ARBA00022898"/>
    </source>
</evidence>
<evidence type="ECO:0000256" key="4">
    <source>
        <dbReference type="ARBA" id="ARBA00009982"/>
    </source>
</evidence>